<dbReference type="EMBL" id="JACSRA010000013">
    <property type="protein sequence ID" value="MBD7911665.1"/>
    <property type="molecule type" value="Genomic_DNA"/>
</dbReference>
<dbReference type="PANTHER" id="PTHR11113">
    <property type="entry name" value="N-ACETYLGLUCOSAMINE-6-PHOSPHATE DEACETYLASE"/>
    <property type="match status" value="1"/>
</dbReference>
<protein>
    <recommendedName>
        <fullName evidence="2 6">Adenine deaminase</fullName>
        <shortName evidence="6">Adenase</shortName>
        <shortName evidence="6">Adenine aminase</shortName>
        <ecNumber evidence="2 6">3.5.4.2</ecNumber>
    </recommendedName>
</protein>
<comment type="cofactor">
    <cofactor evidence="6">
        <name>Mn(2+)</name>
        <dbReference type="ChEBI" id="CHEBI:29035"/>
    </cofactor>
</comment>
<dbReference type="Gene3D" id="3.20.20.140">
    <property type="entry name" value="Metal-dependent hydrolases"/>
    <property type="match status" value="1"/>
</dbReference>
<dbReference type="SUPFAM" id="SSF51556">
    <property type="entry name" value="Metallo-dependent hydrolases"/>
    <property type="match status" value="1"/>
</dbReference>
<evidence type="ECO:0000259" key="7">
    <source>
        <dbReference type="Pfam" id="PF01979"/>
    </source>
</evidence>
<reference evidence="9 10" key="1">
    <citation type="submission" date="2020-08" db="EMBL/GenBank/DDBJ databases">
        <title>A Genomic Blueprint of the Chicken Gut Microbiome.</title>
        <authorList>
            <person name="Gilroy R."/>
            <person name="Ravi A."/>
            <person name="Getino M."/>
            <person name="Pursley I."/>
            <person name="Horton D.L."/>
            <person name="Alikhan N.-F."/>
            <person name="Baker D."/>
            <person name="Gharbi K."/>
            <person name="Hall N."/>
            <person name="Watson M."/>
            <person name="Adriaenssens E.M."/>
            <person name="Foster-Nyarko E."/>
            <person name="Jarju S."/>
            <person name="Secka A."/>
            <person name="Antonio M."/>
            <person name="Oren A."/>
            <person name="Chaudhuri R."/>
            <person name="La Ragione R.M."/>
            <person name="Hildebrand F."/>
            <person name="Pallen M.J."/>
        </authorList>
    </citation>
    <scope>NUCLEOTIDE SEQUENCE [LARGE SCALE GENOMIC DNA]</scope>
    <source>
        <strain evidence="9 10">Sa3CVN1</strain>
    </source>
</reference>
<dbReference type="Gene3D" id="2.30.40.10">
    <property type="entry name" value="Urease, subunit C, domain 1"/>
    <property type="match status" value="1"/>
</dbReference>
<dbReference type="InterPro" id="IPR006679">
    <property type="entry name" value="Adenine_deam"/>
</dbReference>
<evidence type="ECO:0000313" key="10">
    <source>
        <dbReference type="Proteomes" id="UP000627781"/>
    </source>
</evidence>
<dbReference type="GO" id="GO:0000034">
    <property type="term" value="F:adenine deaminase activity"/>
    <property type="evidence" value="ECO:0007669"/>
    <property type="project" value="UniProtKB-EC"/>
</dbReference>
<comment type="caution">
    <text evidence="9">The sequence shown here is derived from an EMBL/GenBank/DDBJ whole genome shotgun (WGS) entry which is preliminary data.</text>
</comment>
<dbReference type="CDD" id="cd01295">
    <property type="entry name" value="AdeC"/>
    <property type="match status" value="1"/>
</dbReference>
<dbReference type="HAMAP" id="MF_01518">
    <property type="entry name" value="Adenine_deamin"/>
    <property type="match status" value="1"/>
</dbReference>
<keyword evidence="3 6" id="KW-0378">Hydrolase</keyword>
<dbReference type="EC" id="3.5.4.2" evidence="2 6"/>
<comment type="similarity">
    <text evidence="1 6">Belongs to the metallo-dependent hydrolases superfamily. Adenine deaminase family.</text>
</comment>
<proteinExistence type="inferred from homology"/>
<feature type="domain" description="Adenine deaminase C-terminal" evidence="8">
    <location>
        <begin position="415"/>
        <end position="571"/>
    </location>
</feature>
<evidence type="ECO:0000313" key="9">
    <source>
        <dbReference type="EMBL" id="MBD7911665.1"/>
    </source>
</evidence>
<keyword evidence="4 6" id="KW-0464">Manganese</keyword>
<feature type="domain" description="Amidohydrolase-related" evidence="7">
    <location>
        <begin position="66"/>
        <end position="349"/>
    </location>
</feature>
<dbReference type="SUPFAM" id="SSF51338">
    <property type="entry name" value="Composite domain of metallo-dependent hydrolases"/>
    <property type="match status" value="1"/>
</dbReference>
<evidence type="ECO:0000256" key="6">
    <source>
        <dbReference type="HAMAP-Rule" id="MF_01518"/>
    </source>
</evidence>
<evidence type="ECO:0000256" key="2">
    <source>
        <dbReference type="ARBA" id="ARBA00012782"/>
    </source>
</evidence>
<evidence type="ECO:0000256" key="4">
    <source>
        <dbReference type="ARBA" id="ARBA00023211"/>
    </source>
</evidence>
<accession>A0ABR8PU72</accession>
<dbReference type="PANTHER" id="PTHR11113:SF2">
    <property type="entry name" value="ADENINE DEAMINASE"/>
    <property type="match status" value="1"/>
</dbReference>
<sequence>MKKINFTEQIKGASKEIPCDLIIKNISIVDTFGQDLFISDVAIKNEYIVGIGNYTGKNTIDGTNKYICPGLVDAHAHIESSLTTPNEYSKIALLHGVTSLIADPHEIGNVLGIEGIKLLMDLSKNIPFDFYFMLPSCVPSTPFENSGAILNNEDLIPLYNNKKVLGLGEVMDCASVTNCKDDMIAKLLSSIKRNKIIDGHGAGLTIDNINAYCTANIRTDHECSNANEAIEKLRRGMYIFLREGTVAKNLKELISIASIKNSRRLCFCTDDKHIDDLIATGTIDSSIRLAIEFGLNPSTAIQMATINPCECYGLRNTGAIAPGYKADFIILDDLNSFKISEVYKDGKLVVSNNTIVYKETSKIDLTNFKNTIKLPKLNESSFKIDIENKNFLNIIEINKNKLESNHLKIKISELKMGSEFVSSTKQDYLKVAVIERHNNTGNIGLGVLKGLNLKKGAIATTIAHDSHNLIVCGTNDSDMLMASKNLKDIGGGIVIVSNGKVLSSVQLEIAGLITARPFNELLDDLTSLYISLKEVSPNIDFNPFLTLSFLSLPVIPDIKITDKGLFNVLNFEFIPVAE</sequence>
<organism evidence="9 10">
    <name type="scientific">Clostridium cibarium</name>
    <dbReference type="NCBI Taxonomy" id="2762247"/>
    <lineage>
        <taxon>Bacteria</taxon>
        <taxon>Bacillati</taxon>
        <taxon>Bacillota</taxon>
        <taxon>Clostridia</taxon>
        <taxon>Eubacteriales</taxon>
        <taxon>Clostridiaceae</taxon>
        <taxon>Clostridium</taxon>
    </lineage>
</organism>
<keyword evidence="10" id="KW-1185">Reference proteome</keyword>
<dbReference type="InterPro" id="IPR032466">
    <property type="entry name" value="Metal_Hydrolase"/>
</dbReference>
<evidence type="ECO:0000256" key="1">
    <source>
        <dbReference type="ARBA" id="ARBA00006773"/>
    </source>
</evidence>
<dbReference type="Pfam" id="PF01979">
    <property type="entry name" value="Amidohydro_1"/>
    <property type="match status" value="1"/>
</dbReference>
<dbReference type="NCBIfam" id="TIGR01178">
    <property type="entry name" value="ade"/>
    <property type="match status" value="1"/>
</dbReference>
<gene>
    <name evidence="6 9" type="primary">ade</name>
    <name evidence="9" type="ORF">H9661_09880</name>
</gene>
<name>A0ABR8PU72_9CLOT</name>
<evidence type="ECO:0000259" key="8">
    <source>
        <dbReference type="Pfam" id="PF13382"/>
    </source>
</evidence>
<dbReference type="InterPro" id="IPR006680">
    <property type="entry name" value="Amidohydro-rel"/>
</dbReference>
<dbReference type="RefSeq" id="WP_191768545.1">
    <property type="nucleotide sequence ID" value="NZ_JACSRA010000013.1"/>
</dbReference>
<evidence type="ECO:0000256" key="3">
    <source>
        <dbReference type="ARBA" id="ARBA00022801"/>
    </source>
</evidence>
<evidence type="ECO:0000256" key="5">
    <source>
        <dbReference type="ARBA" id="ARBA00047720"/>
    </source>
</evidence>
<dbReference type="Pfam" id="PF13382">
    <property type="entry name" value="Adenine_deam_C"/>
    <property type="match status" value="1"/>
</dbReference>
<dbReference type="InterPro" id="IPR011059">
    <property type="entry name" value="Metal-dep_hydrolase_composite"/>
</dbReference>
<dbReference type="InterPro" id="IPR026912">
    <property type="entry name" value="Adenine_deam_C"/>
</dbReference>
<comment type="catalytic activity">
    <reaction evidence="5 6">
        <text>adenine + H2O + H(+) = hypoxanthine + NH4(+)</text>
        <dbReference type="Rhea" id="RHEA:23688"/>
        <dbReference type="ChEBI" id="CHEBI:15377"/>
        <dbReference type="ChEBI" id="CHEBI:15378"/>
        <dbReference type="ChEBI" id="CHEBI:16708"/>
        <dbReference type="ChEBI" id="CHEBI:17368"/>
        <dbReference type="ChEBI" id="CHEBI:28938"/>
        <dbReference type="EC" id="3.5.4.2"/>
    </reaction>
</comment>
<dbReference type="Proteomes" id="UP000627781">
    <property type="component" value="Unassembled WGS sequence"/>
</dbReference>